<evidence type="ECO:0000256" key="1">
    <source>
        <dbReference type="SAM" id="MobiDB-lite"/>
    </source>
</evidence>
<dbReference type="EMBL" id="JAVDUM010000008">
    <property type="protein sequence ID" value="MDR6867461.1"/>
    <property type="molecule type" value="Genomic_DNA"/>
</dbReference>
<reference evidence="3 4" key="1">
    <citation type="submission" date="2023-07" db="EMBL/GenBank/DDBJ databases">
        <title>Sorghum-associated microbial communities from plants grown in Nebraska, USA.</title>
        <authorList>
            <person name="Schachtman D."/>
        </authorList>
    </citation>
    <scope>NUCLEOTIDE SEQUENCE [LARGE SCALE GENOMIC DNA]</scope>
    <source>
        <strain evidence="3 4">2980</strain>
    </source>
</reference>
<protein>
    <recommendedName>
        <fullName evidence="5">ABC transporter</fullName>
    </recommendedName>
</protein>
<evidence type="ECO:0000313" key="4">
    <source>
        <dbReference type="Proteomes" id="UP001259347"/>
    </source>
</evidence>
<dbReference type="PROSITE" id="PS51257">
    <property type="entry name" value="PROKAR_LIPOPROTEIN"/>
    <property type="match status" value="1"/>
</dbReference>
<feature type="chain" id="PRO_5046550172" description="ABC transporter" evidence="2">
    <location>
        <begin position="27"/>
        <end position="396"/>
    </location>
</feature>
<keyword evidence="2" id="KW-0732">Signal</keyword>
<gene>
    <name evidence="3" type="ORF">J2Y69_002064</name>
</gene>
<sequence length="396" mass="40000">MSPRIPIALSTIVLLGLTACSATPSAGSGSSTPSPSSGHGAVSGAAEVAEPPLALVSVDGEGRVGMVDLLDGGTSRLGETGAPSALASDGRYLFLTTERGVEIVDSGVWTWDHVDHFHYYRAAPAMLGTVDGAGPVVVATGPLSTAGTTGVFFEGSGEAVLLDNQALSKGKVVESFRVETGSDRGIVAPFGDGAVVASGGLIRRVEADGSATADETGCEAPEGVATTRVGLVIGCADGAVLLTLDRGTPVFERIPYPPGAERAVGFDGRKGRPTVAALAGDAGYLLLDTRERSWERVETGTPLVKVSAVGDDAGHVVAVDVEGRVRVYAGGVEVGATDPLVSGDPGAASLWVDAQRAYVNAPAAGAVYEIAYADGGRVARVIETPTTPSSFAEVGR</sequence>
<keyword evidence="4" id="KW-1185">Reference proteome</keyword>
<accession>A0ABU1SCX8</accession>
<proteinExistence type="predicted"/>
<organism evidence="3 4">
    <name type="scientific">Microbacterium resistens</name>
    <dbReference type="NCBI Taxonomy" id="156977"/>
    <lineage>
        <taxon>Bacteria</taxon>
        <taxon>Bacillati</taxon>
        <taxon>Actinomycetota</taxon>
        <taxon>Actinomycetes</taxon>
        <taxon>Micrococcales</taxon>
        <taxon>Microbacteriaceae</taxon>
        <taxon>Microbacterium</taxon>
    </lineage>
</organism>
<evidence type="ECO:0000313" key="3">
    <source>
        <dbReference type="EMBL" id="MDR6867461.1"/>
    </source>
</evidence>
<feature type="compositionally biased region" description="Low complexity" evidence="1">
    <location>
        <begin position="24"/>
        <end position="38"/>
    </location>
</feature>
<name>A0ABU1SCX8_9MICO</name>
<feature type="region of interest" description="Disordered" evidence="1">
    <location>
        <begin position="24"/>
        <end position="44"/>
    </location>
</feature>
<feature type="signal peptide" evidence="2">
    <location>
        <begin position="1"/>
        <end position="26"/>
    </location>
</feature>
<evidence type="ECO:0000256" key="2">
    <source>
        <dbReference type="SAM" id="SignalP"/>
    </source>
</evidence>
<dbReference type="Proteomes" id="UP001259347">
    <property type="component" value="Unassembled WGS sequence"/>
</dbReference>
<dbReference type="RefSeq" id="WP_310020280.1">
    <property type="nucleotide sequence ID" value="NZ_JAVDUM010000008.1"/>
</dbReference>
<evidence type="ECO:0008006" key="5">
    <source>
        <dbReference type="Google" id="ProtNLM"/>
    </source>
</evidence>
<comment type="caution">
    <text evidence="3">The sequence shown here is derived from an EMBL/GenBank/DDBJ whole genome shotgun (WGS) entry which is preliminary data.</text>
</comment>